<reference evidence="1 2" key="1">
    <citation type="submission" date="2019-04" db="EMBL/GenBank/DDBJ databases">
        <title>Friends and foes A comparative genomics study of 23 Aspergillus species from section Flavi.</title>
        <authorList>
            <consortium name="DOE Joint Genome Institute"/>
            <person name="Kjaerbolling I."/>
            <person name="Vesth T."/>
            <person name="Frisvad J.C."/>
            <person name="Nybo J.L."/>
            <person name="Theobald S."/>
            <person name="Kildgaard S."/>
            <person name="Isbrandt T."/>
            <person name="Kuo A."/>
            <person name="Sato A."/>
            <person name="Lyhne E.K."/>
            <person name="Kogle M.E."/>
            <person name="Wiebenga A."/>
            <person name="Kun R.S."/>
            <person name="Lubbers R.J."/>
            <person name="Makela M.R."/>
            <person name="Barry K."/>
            <person name="Chovatia M."/>
            <person name="Clum A."/>
            <person name="Daum C."/>
            <person name="Haridas S."/>
            <person name="He G."/>
            <person name="LaButti K."/>
            <person name="Lipzen A."/>
            <person name="Mondo S."/>
            <person name="Riley R."/>
            <person name="Salamov A."/>
            <person name="Simmons B.A."/>
            <person name="Magnuson J.K."/>
            <person name="Henrissat B."/>
            <person name="Mortensen U.H."/>
            <person name="Larsen T.O."/>
            <person name="Devries R.P."/>
            <person name="Grigoriev I.V."/>
            <person name="Machida M."/>
            <person name="Baker S.E."/>
            <person name="Andersen M.R."/>
        </authorList>
    </citation>
    <scope>NUCLEOTIDE SEQUENCE [LARGE SCALE GENOMIC DNA]</scope>
    <source>
        <strain evidence="1 2">CBS 117625</strain>
    </source>
</reference>
<dbReference type="RefSeq" id="XP_031914120.1">
    <property type="nucleotide sequence ID" value="XM_032054430.1"/>
</dbReference>
<dbReference type="AlphaFoldDB" id="A0A5N6SVZ0"/>
<evidence type="ECO:0000313" key="1">
    <source>
        <dbReference type="EMBL" id="KAE8138057.1"/>
    </source>
</evidence>
<proteinExistence type="predicted"/>
<protein>
    <submittedName>
        <fullName evidence="1">Uncharacterized protein</fullName>
    </submittedName>
</protein>
<sequence>MGKRYAAQIYSTDKTFSIILGRPPRISGLNCARIMPDDINDGVLLLEGDELHSALCNVDANG</sequence>
<dbReference type="GeneID" id="43638640"/>
<name>A0A5N6SVZ0_ASPPS</name>
<keyword evidence="2" id="KW-1185">Reference proteome</keyword>
<organism evidence="1 2">
    <name type="scientific">Aspergillus pseudotamarii</name>
    <dbReference type="NCBI Taxonomy" id="132259"/>
    <lineage>
        <taxon>Eukaryota</taxon>
        <taxon>Fungi</taxon>
        <taxon>Dikarya</taxon>
        <taxon>Ascomycota</taxon>
        <taxon>Pezizomycotina</taxon>
        <taxon>Eurotiomycetes</taxon>
        <taxon>Eurotiomycetidae</taxon>
        <taxon>Eurotiales</taxon>
        <taxon>Aspergillaceae</taxon>
        <taxon>Aspergillus</taxon>
        <taxon>Aspergillus subgen. Circumdati</taxon>
    </lineage>
</organism>
<evidence type="ECO:0000313" key="2">
    <source>
        <dbReference type="Proteomes" id="UP000325672"/>
    </source>
</evidence>
<accession>A0A5N6SVZ0</accession>
<dbReference type="EMBL" id="ML743573">
    <property type="protein sequence ID" value="KAE8138057.1"/>
    <property type="molecule type" value="Genomic_DNA"/>
</dbReference>
<dbReference type="Proteomes" id="UP000325672">
    <property type="component" value="Unassembled WGS sequence"/>
</dbReference>
<gene>
    <name evidence="1" type="ORF">BDV38DRAFT_245321</name>
</gene>